<feature type="active site" description="Proton donor" evidence="4">
    <location>
        <position position="102"/>
    </location>
</feature>
<dbReference type="PANTHER" id="PTHR30304:SF0">
    <property type="entry name" value="D-TAGATOSE-1,6-BISPHOSPHATE ALDOLASE SUBUNIT GATY-RELATED"/>
    <property type="match status" value="1"/>
</dbReference>
<evidence type="ECO:0000256" key="6">
    <source>
        <dbReference type="PIRSR" id="PIRSR001359-3"/>
    </source>
</evidence>
<dbReference type="NCBIfam" id="TIGR01859">
    <property type="entry name" value="fruc_bis_ald"/>
    <property type="match status" value="1"/>
</dbReference>
<proteinExistence type="predicted"/>
<dbReference type="PIRSF" id="PIRSF001359">
    <property type="entry name" value="F_bP_aldolase_II"/>
    <property type="match status" value="1"/>
</dbReference>
<dbReference type="EMBL" id="JAHHQF010000039">
    <property type="protein sequence ID" value="MBT9281408.1"/>
    <property type="molecule type" value="Genomic_DNA"/>
</dbReference>
<feature type="binding site" evidence="6">
    <location>
        <position position="154"/>
    </location>
    <ligand>
        <name>Zn(2+)</name>
        <dbReference type="ChEBI" id="CHEBI:29105"/>
        <label>2</label>
    </ligand>
</feature>
<evidence type="ECO:0000256" key="1">
    <source>
        <dbReference type="ARBA" id="ARBA00022723"/>
    </source>
</evidence>
<dbReference type="InterPro" id="IPR011289">
    <property type="entry name" value="Fruc_bis_ald_class-2"/>
</dbReference>
<dbReference type="PANTHER" id="PTHR30304">
    <property type="entry name" value="D-TAGATOSE-1,6-BISPHOSPHATE ALDOLASE"/>
    <property type="match status" value="1"/>
</dbReference>
<evidence type="ECO:0000313" key="8">
    <source>
        <dbReference type="EMBL" id="PTQ54994.1"/>
    </source>
</evidence>
<dbReference type="GO" id="GO:0008270">
    <property type="term" value="F:zinc ion binding"/>
    <property type="evidence" value="ECO:0007669"/>
    <property type="project" value="InterPro"/>
</dbReference>
<accession>A0A2T5GFN4</accession>
<dbReference type="Proteomes" id="UP000244180">
    <property type="component" value="Unassembled WGS sequence"/>
</dbReference>
<dbReference type="GO" id="GO:0030388">
    <property type="term" value="P:fructose 1,6-bisphosphate metabolic process"/>
    <property type="evidence" value="ECO:0007669"/>
    <property type="project" value="InterPro"/>
</dbReference>
<evidence type="ECO:0000256" key="4">
    <source>
        <dbReference type="PIRSR" id="PIRSR001359-1"/>
    </source>
</evidence>
<keyword evidence="1 6" id="KW-0479">Metal-binding</keyword>
<feature type="binding site" evidence="5">
    <location>
        <begin position="229"/>
        <end position="231"/>
    </location>
    <ligand>
        <name>dihydroxyacetone phosphate</name>
        <dbReference type="ChEBI" id="CHEBI:57642"/>
    </ligand>
</feature>
<dbReference type="Proteomes" id="UP000748108">
    <property type="component" value="Unassembled WGS sequence"/>
</dbReference>
<evidence type="ECO:0000256" key="3">
    <source>
        <dbReference type="ARBA" id="ARBA00023239"/>
    </source>
</evidence>
<keyword evidence="2 6" id="KW-0862">Zinc</keyword>
<evidence type="ECO:0000256" key="5">
    <source>
        <dbReference type="PIRSR" id="PIRSR001359-2"/>
    </source>
</evidence>
<reference evidence="8 9" key="1">
    <citation type="submission" date="2017-08" db="EMBL/GenBank/DDBJ databases">
        <title>Burning lignite coal seam in the remote Altai Mountains harbors a hydrogen-driven thermophilic microbial community.</title>
        <authorList>
            <person name="Kadnikov V.V."/>
            <person name="Mardanov A.V."/>
            <person name="Ivasenko D."/>
            <person name="Beletsky A.V."/>
            <person name="Karnachuk O.V."/>
            <person name="Ravin N.V."/>
        </authorList>
    </citation>
    <scope>NUCLEOTIDE SEQUENCE [LARGE SCALE GENOMIC DNA]</scope>
    <source>
        <strain evidence="8">AL33</strain>
    </source>
</reference>
<dbReference type="SUPFAM" id="SSF51569">
    <property type="entry name" value="Aldolase"/>
    <property type="match status" value="1"/>
</dbReference>
<sequence>MKQREREKTEEDRRETAVYVPPKASYAEVLKDAVKNGYAVGQFNLNGLEYLQAIVEVAEEERSPVILGVSVSSTKYIGLDYLIALANAAKLKARVPIILHLDHGPDFDFVMKAIRAGFDSVMYDGSEHPLEENIATTRRVVEAAHAAGVSVEGEIGRIGGTEDEVSVDEREAMLARVDEAERFARETGIDAIAPALGTAHGMYKGRPEIAFDRLEAIHKRTGLPVVLHGGSGVPEEDIRRAIALGVGKINVNTESQVEFSRVVRKTLEEKPDLYDSRKYLGPAREAIKEIIRAKIRLFGSNNRF</sequence>
<gene>
    <name evidence="7" type="primary">fba</name>
    <name evidence="8" type="ORF">HSCHL_1937</name>
    <name evidence="7" type="ORF">KM312_01905</name>
</gene>
<dbReference type="InterPro" id="IPR013785">
    <property type="entry name" value="Aldolase_TIM"/>
</dbReference>
<name>A0A2T5GFN4_HYDSH</name>
<dbReference type="CDD" id="cd00947">
    <property type="entry name" value="TBP_aldolase_IIB"/>
    <property type="match status" value="1"/>
</dbReference>
<dbReference type="EMBL" id="PEBV01000001">
    <property type="protein sequence ID" value="PTQ54994.1"/>
    <property type="molecule type" value="Genomic_DNA"/>
</dbReference>
<dbReference type="GO" id="GO:0006096">
    <property type="term" value="P:glycolytic process"/>
    <property type="evidence" value="ECO:0007669"/>
    <property type="project" value="InterPro"/>
</dbReference>
<evidence type="ECO:0000256" key="2">
    <source>
        <dbReference type="ARBA" id="ARBA00022833"/>
    </source>
</evidence>
<feature type="binding site" evidence="6">
    <location>
        <position position="124"/>
    </location>
    <ligand>
        <name>Zn(2+)</name>
        <dbReference type="ChEBI" id="CHEBI:29105"/>
        <label>2</label>
    </ligand>
</feature>
<comment type="caution">
    <text evidence="8">The sequence shown here is derived from an EMBL/GenBank/DDBJ whole genome shotgun (WGS) entry which is preliminary data.</text>
</comment>
<dbReference type="NCBIfam" id="TIGR00167">
    <property type="entry name" value="cbbA"/>
    <property type="match status" value="1"/>
</dbReference>
<dbReference type="PROSITE" id="PS00806">
    <property type="entry name" value="ALDOLASE_CLASS_II_2"/>
    <property type="match status" value="1"/>
</dbReference>
<protein>
    <submittedName>
        <fullName evidence="7">Class II fructose-1,6-bisphosphate aldolase</fullName>
        <ecNumber evidence="7">4.1.2.13</ecNumber>
    </submittedName>
    <submittedName>
        <fullName evidence="8">Fructose-bisphosphate aldolase class II</fullName>
    </submittedName>
</protein>
<comment type="cofactor">
    <cofactor evidence="6">
        <name>Zn(2+)</name>
        <dbReference type="ChEBI" id="CHEBI:29105"/>
    </cofactor>
    <text evidence="6">Binds 2 Zn(2+) ions per subunit. One is catalytic and the other provides a structural contribution.</text>
</comment>
<evidence type="ECO:0000313" key="9">
    <source>
        <dbReference type="Proteomes" id="UP000244180"/>
    </source>
</evidence>
<dbReference type="InterPro" id="IPR000771">
    <property type="entry name" value="FBA_II"/>
</dbReference>
<dbReference type="AlphaFoldDB" id="A0A2T5GFN4"/>
<feature type="binding site" evidence="6">
    <location>
        <position position="103"/>
    </location>
    <ligand>
        <name>Zn(2+)</name>
        <dbReference type="ChEBI" id="CHEBI:29105"/>
        <label>1</label>
        <note>catalytic</note>
    </ligand>
</feature>
<reference evidence="7" key="2">
    <citation type="journal article" date="2021" name="Microbiology">
        <title>Metagenomic Analysis of the Microbial Community in the Underground Coal Fire Area (Kemerovo Region, Russia) Revealed Predominance of Thermophilic Members of the Phyla Deinococcus-thermus, Aquificae, and Firmicutes.</title>
        <authorList>
            <person name="Kadnikov V."/>
            <person name="Mardanov A.V."/>
            <person name="Beletsky A.V."/>
            <person name="Karnachuk O.V."/>
            <person name="Ravin N.V."/>
        </authorList>
    </citation>
    <scope>NUCLEOTIDE SEQUENCE</scope>
    <source>
        <strain evidence="7">RBS10-49</strain>
    </source>
</reference>
<dbReference type="EC" id="4.1.2.13" evidence="7"/>
<feature type="binding site" evidence="6">
    <location>
        <position position="228"/>
    </location>
    <ligand>
        <name>Zn(2+)</name>
        <dbReference type="ChEBI" id="CHEBI:29105"/>
        <label>1</label>
        <note>catalytic</note>
    </ligand>
</feature>
<keyword evidence="3 7" id="KW-0456">Lyase</keyword>
<organism evidence="8 9">
    <name type="scientific">Hydrogenibacillus schlegelii</name>
    <name type="common">Bacillus schlegelii</name>
    <dbReference type="NCBI Taxonomy" id="1484"/>
    <lineage>
        <taxon>Bacteria</taxon>
        <taxon>Bacillati</taxon>
        <taxon>Bacillota</taxon>
        <taxon>Bacilli</taxon>
        <taxon>Bacillales</taxon>
        <taxon>Bacillales Family X. Incertae Sedis</taxon>
        <taxon>Hydrogenibacillus</taxon>
    </lineage>
</organism>
<feature type="binding site" evidence="5">
    <location>
        <begin position="250"/>
        <end position="253"/>
    </location>
    <ligand>
        <name>dihydroxyacetone phosphate</name>
        <dbReference type="ChEBI" id="CHEBI:57642"/>
    </ligand>
</feature>
<dbReference type="Gene3D" id="3.20.20.70">
    <property type="entry name" value="Aldolase class I"/>
    <property type="match status" value="1"/>
</dbReference>
<feature type="binding site" evidence="5">
    <location>
        <position position="201"/>
    </location>
    <ligand>
        <name>dihydroxyacetone phosphate</name>
        <dbReference type="ChEBI" id="CHEBI:57642"/>
    </ligand>
</feature>
<evidence type="ECO:0000313" key="7">
    <source>
        <dbReference type="EMBL" id="MBT9281408.1"/>
    </source>
</evidence>
<dbReference type="InterPro" id="IPR050246">
    <property type="entry name" value="Class_II_FBP_aldolase"/>
</dbReference>
<feature type="binding site" evidence="6">
    <location>
        <position position="200"/>
    </location>
    <ligand>
        <name>Zn(2+)</name>
        <dbReference type="ChEBI" id="CHEBI:29105"/>
        <label>1</label>
        <note>catalytic</note>
    </ligand>
</feature>
<dbReference type="Pfam" id="PF01116">
    <property type="entry name" value="F_bP_aldolase"/>
    <property type="match status" value="1"/>
</dbReference>
<dbReference type="GO" id="GO:0004332">
    <property type="term" value="F:fructose-bisphosphate aldolase activity"/>
    <property type="evidence" value="ECO:0007669"/>
    <property type="project" value="UniProtKB-EC"/>
</dbReference>